<comment type="cofactor">
    <cofactor evidence="19">
        <name>Mg(2+)</name>
        <dbReference type="ChEBI" id="CHEBI:18420"/>
    </cofactor>
    <cofactor evidence="19">
        <name>Mn(2+)</name>
        <dbReference type="ChEBI" id="CHEBI:29035"/>
    </cofactor>
    <text evidence="19">Binds 2 divalent metal cations per subunit. Magnesium or manganese.</text>
</comment>
<dbReference type="InterPro" id="IPR000926">
    <property type="entry name" value="RibA"/>
</dbReference>
<evidence type="ECO:0000256" key="3">
    <source>
        <dbReference type="ARBA" id="ARBA00002284"/>
    </source>
</evidence>
<dbReference type="GO" id="GO:0005525">
    <property type="term" value="F:GTP binding"/>
    <property type="evidence" value="ECO:0007669"/>
    <property type="project" value="UniProtKB-KW"/>
</dbReference>
<dbReference type="Gene3D" id="3.40.50.10990">
    <property type="entry name" value="GTP cyclohydrolase II"/>
    <property type="match status" value="1"/>
</dbReference>
<reference evidence="21" key="1">
    <citation type="submission" date="2021-03" db="EMBL/GenBank/DDBJ databases">
        <title>Identification and antibiotic profiling of Wohlfahrtiimonas chitiniclastica, an underestimated human pathogen.</title>
        <authorList>
            <person name="Kopf A."/>
            <person name="Bunk B."/>
            <person name="Coldewey S."/>
            <person name="Gunzer F."/>
            <person name="Riedel T."/>
            <person name="Schroettner P."/>
        </authorList>
    </citation>
    <scope>NUCLEOTIDE SEQUENCE</scope>
    <source>
        <strain evidence="21">DSM 100917</strain>
    </source>
</reference>
<accession>A0AB35BXX4</accession>
<comment type="similarity">
    <text evidence="7">In the C-terminal section; belongs to the GTP cyclohydrolase II family.</text>
</comment>
<protein>
    <recommendedName>
        <fullName evidence="18 19">Multifunctional fusion protein</fullName>
    </recommendedName>
    <domain>
        <recommendedName>
            <fullName evidence="18">GTP cyclohydrolase-2</fullName>
            <ecNumber evidence="18">3.5.4.25</ecNumber>
        </recommendedName>
        <alternativeName>
            <fullName evidence="18">GTP cyclohydrolase II</fullName>
        </alternativeName>
    </domain>
    <domain>
        <recommendedName>
            <fullName evidence="19">3,4-dihydroxy-2-butanone 4-phosphate synthase</fullName>
            <shortName evidence="19">DHBP synthase</shortName>
            <ecNumber evidence="19">4.1.99.12</ecNumber>
        </recommendedName>
    </domain>
</protein>
<evidence type="ECO:0000256" key="10">
    <source>
        <dbReference type="ARBA" id="ARBA00022741"/>
    </source>
</evidence>
<dbReference type="GO" id="GO:0003935">
    <property type="term" value="F:GTP cyclohydrolase II activity"/>
    <property type="evidence" value="ECO:0007669"/>
    <property type="project" value="UniProtKB-UniRule"/>
</dbReference>
<dbReference type="GO" id="GO:0005829">
    <property type="term" value="C:cytosol"/>
    <property type="evidence" value="ECO:0007669"/>
    <property type="project" value="TreeGrafter"/>
</dbReference>
<feature type="binding site" evidence="18">
    <location>
        <position position="361"/>
    </location>
    <ligand>
        <name>GTP</name>
        <dbReference type="ChEBI" id="CHEBI:37565"/>
    </ligand>
</feature>
<dbReference type="InterPro" id="IPR036144">
    <property type="entry name" value="RibA-like_sf"/>
</dbReference>
<keyword evidence="13 19" id="KW-0460">Magnesium</keyword>
<evidence type="ECO:0000256" key="4">
    <source>
        <dbReference type="ARBA" id="ARBA00004853"/>
    </source>
</evidence>
<keyword evidence="11 18" id="KW-0378">Hydrolase</keyword>
<dbReference type="GO" id="GO:0009231">
    <property type="term" value="P:riboflavin biosynthetic process"/>
    <property type="evidence" value="ECO:0007669"/>
    <property type="project" value="UniProtKB-UniRule"/>
</dbReference>
<dbReference type="InterPro" id="IPR017945">
    <property type="entry name" value="DHBP_synth_RibB-like_a/b_dom"/>
</dbReference>
<sequence length="401" mass="44420">MNAMIQRMEAALAALKRGEIIIVMDDESRENEGDMIMAAEFCDDQDMNTMIRKAGGLVCAPISAEIAKRLDLTPMVVKNEDEYQTAFTVTVDFIATHTGISAAERALTCRKLAAKETVAADFKRPGHIFPLIAKDGGVLVRRGHTEASVDLMKLAGLTEAAVICEILKEDGTMARHDDLLKVSQAENMPFITIEDIVNYRHHLANQAASIEPLSHAHLPTAYGNFEIYTFPNSEGEEPHVVLRNAQYDDKSPLTMRIHSECLTGDIFHSVKCDCQAQLDFGLKTIADDANGMMIYLRQEGRGIGLAEKIRAYALQDQGQNTIVANVSLGHPVDARDFTVAAQILKYFDQKRVRIITNNPEKVAALEANGIEVVERVPTPRFVTKENQDYLTTKATEMGHYL</sequence>
<evidence type="ECO:0000313" key="21">
    <source>
        <dbReference type="EMBL" id="MBS7824539.1"/>
    </source>
</evidence>
<evidence type="ECO:0000256" key="11">
    <source>
        <dbReference type="ARBA" id="ARBA00022801"/>
    </source>
</evidence>
<comment type="function">
    <text evidence="3 19">Catalyzes the conversion of D-ribulose 5-phosphate to formate and 3,4-dihydroxy-2-butanone 4-phosphate.</text>
</comment>
<evidence type="ECO:0000256" key="16">
    <source>
        <dbReference type="ARBA" id="ARBA00023239"/>
    </source>
</evidence>
<keyword evidence="14 18" id="KW-0342">GTP-binding</keyword>
<evidence type="ECO:0000256" key="8">
    <source>
        <dbReference type="ARBA" id="ARBA00022619"/>
    </source>
</evidence>
<keyword evidence="9 19" id="KW-0479">Metal-binding</keyword>
<feature type="binding site" evidence="18">
    <location>
        <position position="277"/>
    </location>
    <ligand>
        <name>GTP</name>
        <dbReference type="ChEBI" id="CHEBI:37565"/>
    </ligand>
</feature>
<comment type="cofactor">
    <cofactor evidence="2">
        <name>Mn(2+)</name>
        <dbReference type="ChEBI" id="CHEBI:29035"/>
    </cofactor>
</comment>
<dbReference type="NCBIfam" id="TIGR00506">
    <property type="entry name" value="ribB"/>
    <property type="match status" value="1"/>
</dbReference>
<dbReference type="EMBL" id="JAGIBU010000003">
    <property type="protein sequence ID" value="MBS7824539.1"/>
    <property type="molecule type" value="Genomic_DNA"/>
</dbReference>
<evidence type="ECO:0000256" key="5">
    <source>
        <dbReference type="ARBA" id="ARBA00004904"/>
    </source>
</evidence>
<dbReference type="GO" id="GO:0008686">
    <property type="term" value="F:3,4-dihydroxy-2-butanone-4-phosphate synthase activity"/>
    <property type="evidence" value="ECO:0007669"/>
    <property type="project" value="UniProtKB-UniRule"/>
</dbReference>
<dbReference type="PANTHER" id="PTHR21327">
    <property type="entry name" value="GTP CYCLOHYDROLASE II-RELATED"/>
    <property type="match status" value="1"/>
</dbReference>
<feature type="binding site" evidence="18">
    <location>
        <begin position="299"/>
        <end position="301"/>
    </location>
    <ligand>
        <name>GTP</name>
        <dbReference type="ChEBI" id="CHEBI:37565"/>
    </ligand>
</feature>
<evidence type="ECO:0000256" key="1">
    <source>
        <dbReference type="ARBA" id="ARBA00000141"/>
    </source>
</evidence>
<keyword evidence="10 18" id="KW-0547">Nucleotide-binding</keyword>
<gene>
    <name evidence="19 21" type="primary">ribB</name>
    <name evidence="18" type="synonym">ribA</name>
    <name evidence="21" type="ORF">J7561_04900</name>
</gene>
<organism evidence="21 22">
    <name type="scientific">Wohlfahrtiimonas chitiniclastica</name>
    <dbReference type="NCBI Taxonomy" id="400946"/>
    <lineage>
        <taxon>Bacteria</taxon>
        <taxon>Pseudomonadati</taxon>
        <taxon>Pseudomonadota</taxon>
        <taxon>Gammaproteobacteria</taxon>
        <taxon>Cardiobacteriales</taxon>
        <taxon>Ignatzschineriaceae</taxon>
        <taxon>Wohlfahrtiimonas</taxon>
    </lineage>
</organism>
<dbReference type="GO" id="GO:0008270">
    <property type="term" value="F:zinc ion binding"/>
    <property type="evidence" value="ECO:0007669"/>
    <property type="project" value="UniProtKB-UniRule"/>
</dbReference>
<evidence type="ECO:0000256" key="14">
    <source>
        <dbReference type="ARBA" id="ARBA00023134"/>
    </source>
</evidence>
<comment type="similarity">
    <text evidence="18">Belongs to the GTP cyclohydrolase II family.</text>
</comment>
<dbReference type="FunFam" id="3.40.50.10990:FF:000002">
    <property type="entry name" value="GTP cyclohydrolase-2"/>
    <property type="match status" value="1"/>
</dbReference>
<evidence type="ECO:0000256" key="12">
    <source>
        <dbReference type="ARBA" id="ARBA00022833"/>
    </source>
</evidence>
<feature type="binding site" evidence="18">
    <location>
        <position position="261"/>
    </location>
    <ligand>
        <name>Zn(2+)</name>
        <dbReference type="ChEBI" id="CHEBI:29105"/>
        <note>catalytic</note>
    </ligand>
</feature>
<dbReference type="GO" id="GO:0000287">
    <property type="term" value="F:magnesium ion binding"/>
    <property type="evidence" value="ECO:0007669"/>
    <property type="project" value="UniProtKB-UniRule"/>
</dbReference>
<dbReference type="PIRSF" id="PIRSF001259">
    <property type="entry name" value="RibA"/>
    <property type="match status" value="1"/>
</dbReference>
<evidence type="ECO:0000259" key="20">
    <source>
        <dbReference type="Pfam" id="PF00925"/>
    </source>
</evidence>
<dbReference type="InterPro" id="IPR032677">
    <property type="entry name" value="GTP_cyclohydro_II"/>
</dbReference>
<comment type="similarity">
    <text evidence="19">Belongs to the DHBP synthase family.</text>
</comment>
<keyword evidence="12 18" id="KW-0862">Zinc</keyword>
<feature type="binding site" evidence="18">
    <location>
        <position position="274"/>
    </location>
    <ligand>
        <name>Zn(2+)</name>
        <dbReference type="ChEBI" id="CHEBI:29105"/>
        <note>catalytic</note>
    </ligand>
</feature>
<dbReference type="CDD" id="cd00641">
    <property type="entry name" value="GTP_cyclohydro2"/>
    <property type="match status" value="1"/>
</dbReference>
<feature type="binding site" evidence="19">
    <location>
        <begin position="29"/>
        <end position="30"/>
    </location>
    <ligand>
        <name>D-ribulose 5-phosphate</name>
        <dbReference type="ChEBI" id="CHEBI:58121"/>
    </ligand>
</feature>
<dbReference type="PANTHER" id="PTHR21327:SF46">
    <property type="entry name" value="3,4-DIHYDROXY-2-BUTANONE 4-PHOSPHATE SYNTHASE"/>
    <property type="match status" value="1"/>
</dbReference>
<evidence type="ECO:0000313" key="22">
    <source>
        <dbReference type="Proteomes" id="UP000680020"/>
    </source>
</evidence>
<feature type="binding site" evidence="19">
    <location>
        <position position="30"/>
    </location>
    <ligand>
        <name>Mg(2+)</name>
        <dbReference type="ChEBI" id="CHEBI:18420"/>
        <label>2</label>
    </ligand>
</feature>
<dbReference type="InterPro" id="IPR000422">
    <property type="entry name" value="DHBP_synthase_RibB"/>
</dbReference>
<dbReference type="HAMAP" id="MF_00180">
    <property type="entry name" value="RibB"/>
    <property type="match status" value="1"/>
</dbReference>
<comment type="catalytic activity">
    <reaction evidence="1 19">
        <text>D-ribulose 5-phosphate = (2S)-2-hydroxy-3-oxobutyl phosphate + formate + H(+)</text>
        <dbReference type="Rhea" id="RHEA:18457"/>
        <dbReference type="ChEBI" id="CHEBI:15378"/>
        <dbReference type="ChEBI" id="CHEBI:15740"/>
        <dbReference type="ChEBI" id="CHEBI:58121"/>
        <dbReference type="ChEBI" id="CHEBI:58830"/>
        <dbReference type="EC" id="4.1.99.12"/>
    </reaction>
</comment>
<comment type="subunit">
    <text evidence="19">Homodimer.</text>
</comment>
<evidence type="ECO:0000256" key="15">
    <source>
        <dbReference type="ARBA" id="ARBA00023211"/>
    </source>
</evidence>
<feature type="binding site" evidence="18">
    <location>
        <position position="321"/>
    </location>
    <ligand>
        <name>GTP</name>
        <dbReference type="ChEBI" id="CHEBI:37565"/>
    </ligand>
</feature>
<evidence type="ECO:0000256" key="18">
    <source>
        <dbReference type="HAMAP-Rule" id="MF_00179"/>
    </source>
</evidence>
<feature type="binding site" evidence="19">
    <location>
        <position position="34"/>
    </location>
    <ligand>
        <name>D-ribulose 5-phosphate</name>
        <dbReference type="ChEBI" id="CHEBI:58121"/>
    </ligand>
</feature>
<proteinExistence type="inferred from homology"/>
<evidence type="ECO:0000256" key="6">
    <source>
        <dbReference type="ARBA" id="ARBA00005520"/>
    </source>
</evidence>
<evidence type="ECO:0000256" key="17">
    <source>
        <dbReference type="ARBA" id="ARBA00049295"/>
    </source>
</evidence>
<keyword evidence="16 19" id="KW-0456">Lyase</keyword>
<feature type="site" description="Essential for catalytic activity" evidence="19">
    <location>
        <position position="165"/>
    </location>
</feature>
<dbReference type="AlphaFoldDB" id="A0AB35BXX4"/>
<feature type="site" description="Essential for catalytic activity" evidence="19">
    <location>
        <position position="127"/>
    </location>
</feature>
<feature type="binding site" evidence="18">
    <location>
        <position position="356"/>
    </location>
    <ligand>
        <name>GTP</name>
        <dbReference type="ChEBI" id="CHEBI:37565"/>
    </ligand>
</feature>
<comment type="cofactor">
    <cofactor evidence="18">
        <name>Zn(2+)</name>
        <dbReference type="ChEBI" id="CHEBI:29105"/>
    </cofactor>
    <text evidence="18">Binds 1 zinc ion per subunit.</text>
</comment>
<feature type="domain" description="GTP cyclohydrolase II" evidence="20">
    <location>
        <begin position="215"/>
        <end position="377"/>
    </location>
</feature>
<evidence type="ECO:0000256" key="2">
    <source>
        <dbReference type="ARBA" id="ARBA00001936"/>
    </source>
</evidence>
<name>A0AB35BXX4_9GAMM</name>
<comment type="pathway">
    <text evidence="4 18">Cofactor biosynthesis; riboflavin biosynthesis; 5-amino-6-(D-ribitylamino)uracil from GTP: step 1/4.</text>
</comment>
<dbReference type="SUPFAM" id="SSF55821">
    <property type="entry name" value="YrdC/RibB"/>
    <property type="match status" value="1"/>
</dbReference>
<feature type="active site" description="Nucleophile" evidence="18">
    <location>
        <position position="335"/>
    </location>
</feature>
<evidence type="ECO:0000256" key="13">
    <source>
        <dbReference type="ARBA" id="ARBA00022842"/>
    </source>
</evidence>
<dbReference type="GO" id="GO:0030145">
    <property type="term" value="F:manganese ion binding"/>
    <property type="evidence" value="ECO:0007669"/>
    <property type="project" value="UniProtKB-UniRule"/>
</dbReference>
<dbReference type="NCBIfam" id="NF001591">
    <property type="entry name" value="PRK00393.1"/>
    <property type="match status" value="1"/>
</dbReference>
<dbReference type="NCBIfam" id="TIGR00505">
    <property type="entry name" value="ribA"/>
    <property type="match status" value="1"/>
</dbReference>
<feature type="binding site" evidence="18">
    <location>
        <begin position="256"/>
        <end position="260"/>
    </location>
    <ligand>
        <name>GTP</name>
        <dbReference type="ChEBI" id="CHEBI:37565"/>
    </ligand>
</feature>
<dbReference type="EC" id="4.1.99.12" evidence="19"/>
<dbReference type="Proteomes" id="UP000680020">
    <property type="component" value="Unassembled WGS sequence"/>
</dbReference>
<evidence type="ECO:0000256" key="7">
    <source>
        <dbReference type="ARBA" id="ARBA00008976"/>
    </source>
</evidence>
<keyword evidence="15 19" id="KW-0464">Manganese</keyword>
<feature type="active site" description="Proton acceptor" evidence="18">
    <location>
        <position position="333"/>
    </location>
</feature>
<dbReference type="EC" id="3.5.4.25" evidence="18"/>
<dbReference type="FunFam" id="3.90.870.10:FF:000001">
    <property type="entry name" value="Riboflavin biosynthesis protein RibBA"/>
    <property type="match status" value="1"/>
</dbReference>
<feature type="binding site" evidence="19">
    <location>
        <begin position="141"/>
        <end position="145"/>
    </location>
    <ligand>
        <name>D-ribulose 5-phosphate</name>
        <dbReference type="ChEBI" id="CHEBI:58121"/>
    </ligand>
</feature>
<dbReference type="SUPFAM" id="SSF142695">
    <property type="entry name" value="RibA-like"/>
    <property type="match status" value="1"/>
</dbReference>
<dbReference type="HAMAP" id="MF_00179">
    <property type="entry name" value="RibA"/>
    <property type="match status" value="1"/>
</dbReference>
<comment type="similarity">
    <text evidence="6">In the N-terminal section; belongs to the DHBP synthase family.</text>
</comment>
<comment type="function">
    <text evidence="18">Catalyzes the conversion of GTP to 2,5-diamino-6-ribosylamino-4(3H)-pyrimidinone 5'-phosphate (DARP), formate and pyrophosphate.</text>
</comment>
<feature type="binding site" evidence="19">
    <location>
        <position position="30"/>
    </location>
    <ligand>
        <name>Mg(2+)</name>
        <dbReference type="ChEBI" id="CHEBI:18420"/>
        <label>1</label>
    </ligand>
</feature>
<dbReference type="Gene3D" id="3.90.870.10">
    <property type="entry name" value="DHBP synthase"/>
    <property type="match status" value="1"/>
</dbReference>
<keyword evidence="8 19" id="KW-0686">Riboflavin biosynthesis</keyword>
<comment type="caution">
    <text evidence="21">The sequence shown here is derived from an EMBL/GenBank/DDBJ whole genome shotgun (WGS) entry which is preliminary data.</text>
</comment>
<feature type="binding site" evidence="18">
    <location>
        <position position="272"/>
    </location>
    <ligand>
        <name>Zn(2+)</name>
        <dbReference type="ChEBI" id="CHEBI:29105"/>
        <note>catalytic</note>
    </ligand>
</feature>
<dbReference type="RefSeq" id="WP_213403767.1">
    <property type="nucleotide sequence ID" value="NZ_JAGIBT010000003.1"/>
</dbReference>
<dbReference type="Pfam" id="PF00925">
    <property type="entry name" value="GTP_cyclohydro2"/>
    <property type="match status" value="1"/>
</dbReference>
<dbReference type="Pfam" id="PF00926">
    <property type="entry name" value="DHBP_synthase"/>
    <property type="match status" value="1"/>
</dbReference>
<evidence type="ECO:0000256" key="19">
    <source>
        <dbReference type="HAMAP-Rule" id="MF_00180"/>
    </source>
</evidence>
<comment type="catalytic activity">
    <reaction evidence="17 18">
        <text>GTP + 4 H2O = 2,5-diamino-6-hydroxy-4-(5-phosphoribosylamino)-pyrimidine + formate + 2 phosphate + 3 H(+)</text>
        <dbReference type="Rhea" id="RHEA:23704"/>
        <dbReference type="ChEBI" id="CHEBI:15377"/>
        <dbReference type="ChEBI" id="CHEBI:15378"/>
        <dbReference type="ChEBI" id="CHEBI:15740"/>
        <dbReference type="ChEBI" id="CHEBI:37565"/>
        <dbReference type="ChEBI" id="CHEBI:43474"/>
        <dbReference type="ChEBI" id="CHEBI:58614"/>
        <dbReference type="EC" id="3.5.4.25"/>
    </reaction>
</comment>
<feature type="binding site" evidence="19">
    <location>
        <position position="144"/>
    </location>
    <ligand>
        <name>Mg(2+)</name>
        <dbReference type="ChEBI" id="CHEBI:18420"/>
        <label>2</label>
    </ligand>
</feature>
<evidence type="ECO:0000256" key="9">
    <source>
        <dbReference type="ARBA" id="ARBA00022723"/>
    </source>
</evidence>
<comment type="pathway">
    <text evidence="5 19">Cofactor biosynthesis; riboflavin biosynthesis; 2-hydroxy-3-oxobutyl phosphate from D-ribulose 5-phosphate: step 1/1.</text>
</comment>